<dbReference type="InterPro" id="IPR011006">
    <property type="entry name" value="CheY-like_superfamily"/>
</dbReference>
<reference evidence="1" key="1">
    <citation type="submission" date="2014-10" db="EMBL/GenBank/DDBJ databases">
        <title>Massilia sp. genome.</title>
        <authorList>
            <person name="Xu B."/>
            <person name="Dai L."/>
            <person name="Huang Z."/>
        </authorList>
    </citation>
    <scope>NUCLEOTIDE SEQUENCE [LARGE SCALE GENOMIC DNA]</scope>
    <source>
        <strain evidence="1">CFS-1</strain>
    </source>
</reference>
<evidence type="ECO:0000313" key="2">
    <source>
        <dbReference type="Proteomes" id="UP000283254"/>
    </source>
</evidence>
<dbReference type="EMBL" id="JSAB01000197">
    <property type="protein sequence ID" value="RNF29477.1"/>
    <property type="molecule type" value="Genomic_DNA"/>
</dbReference>
<proteinExistence type="predicted"/>
<dbReference type="AlphaFoldDB" id="A0A422QHP4"/>
<dbReference type="Proteomes" id="UP000283254">
    <property type="component" value="Unassembled WGS sequence"/>
</dbReference>
<organism evidence="1 2">
    <name type="scientific">Massilia aurea</name>
    <dbReference type="NCBI Taxonomy" id="373040"/>
    <lineage>
        <taxon>Bacteria</taxon>
        <taxon>Pseudomonadati</taxon>
        <taxon>Pseudomonadota</taxon>
        <taxon>Betaproteobacteria</taxon>
        <taxon>Burkholderiales</taxon>
        <taxon>Oxalobacteraceae</taxon>
        <taxon>Telluria group</taxon>
        <taxon>Massilia</taxon>
    </lineage>
</organism>
<evidence type="ECO:0000313" key="1">
    <source>
        <dbReference type="EMBL" id="RNF29477.1"/>
    </source>
</evidence>
<accession>A0A422QHP4</accession>
<gene>
    <name evidence="1" type="ORF">NM04_17650</name>
</gene>
<keyword evidence="2" id="KW-1185">Reference proteome</keyword>
<dbReference type="RefSeq" id="WP_123070782.1">
    <property type="nucleotide sequence ID" value="NZ_JSAB01000197.1"/>
</dbReference>
<evidence type="ECO:0008006" key="3">
    <source>
        <dbReference type="Google" id="ProtNLM"/>
    </source>
</evidence>
<dbReference type="Gene3D" id="3.40.50.2300">
    <property type="match status" value="1"/>
</dbReference>
<comment type="caution">
    <text evidence="1">The sequence shown here is derived from an EMBL/GenBank/DDBJ whole genome shotgun (WGS) entry which is preliminary data.</text>
</comment>
<sequence>MRAALVVGDSRKLCRDLKTHMTSLGYMTVATEKHDAALSAVGTTRFDVVLICSPTRPVERRSFAGELKSRCHTAAVILITANDAMYAAAKGCRFAGVTAVIKGPVSLVALWRVIEFGLEGLGCHRGWVDETDDRRHSRAQAERL</sequence>
<protein>
    <recommendedName>
        <fullName evidence="3">Response regulatory domain-containing protein</fullName>
    </recommendedName>
</protein>
<name>A0A422QHP4_9BURK</name>
<dbReference type="SUPFAM" id="SSF52172">
    <property type="entry name" value="CheY-like"/>
    <property type="match status" value="1"/>
</dbReference>